<feature type="coiled-coil region" evidence="1">
    <location>
        <begin position="327"/>
        <end position="361"/>
    </location>
</feature>
<sequence>MSFELVQLQNQLLKYAPSDTQQFEKFAHQVIEFKNALNKQLYECGYDQYGANQQIQLRQLLIQLPKQLKLINGVQQQQGLDKQNISLSINSNNQILEKQQNRLQELICKISRFITGEQNVLVVLKQGLTRKQCNQLAPEYEKLTQQYQEQLQLCTNAIQSFNQIKQELQQKYESQSQILLLTQSNMQEQLQTLRKELSHLFSQQQAQYENKIKNQIELNVQTQVQSSLKRTIHADLLEIRKQLMEQHIKDGQRKKSLQVSLHAELKICKREKLYSVQSLTSEKYELEIELQHLCNEAEKAQHNYYLKHRDVKAAEEKLVQTELWLVQENAKTLKEEYTREIIALQNLIVHQTETIKSLEQKINDGVFKMFIQDSVQLTPRSQMMSTQTFVKKQKMLKLRDNQ</sequence>
<reference evidence="2 3" key="1">
    <citation type="submission" date="2024-07" db="EMBL/GenBank/DDBJ databases">
        <authorList>
            <person name="Akdeniz Z."/>
        </authorList>
    </citation>
    <scope>NUCLEOTIDE SEQUENCE [LARGE SCALE GENOMIC DNA]</scope>
</reference>
<proteinExistence type="predicted"/>
<keyword evidence="3" id="KW-1185">Reference proteome</keyword>
<name>A0ABP1HI29_9EUKA</name>
<organism evidence="2 3">
    <name type="scientific">Hexamita inflata</name>
    <dbReference type="NCBI Taxonomy" id="28002"/>
    <lineage>
        <taxon>Eukaryota</taxon>
        <taxon>Metamonada</taxon>
        <taxon>Diplomonadida</taxon>
        <taxon>Hexamitidae</taxon>
        <taxon>Hexamitinae</taxon>
        <taxon>Hexamita</taxon>
    </lineage>
</organism>
<feature type="coiled-coil region" evidence="1">
    <location>
        <begin position="276"/>
        <end position="303"/>
    </location>
</feature>
<evidence type="ECO:0000313" key="3">
    <source>
        <dbReference type="Proteomes" id="UP001642409"/>
    </source>
</evidence>
<evidence type="ECO:0000256" key="1">
    <source>
        <dbReference type="SAM" id="Coils"/>
    </source>
</evidence>
<keyword evidence="1" id="KW-0175">Coiled coil</keyword>
<accession>A0ABP1HI29</accession>
<evidence type="ECO:0000313" key="2">
    <source>
        <dbReference type="EMBL" id="CAL5995150.1"/>
    </source>
</evidence>
<dbReference type="EMBL" id="CAXDID020000032">
    <property type="protein sequence ID" value="CAL5995150.1"/>
    <property type="molecule type" value="Genomic_DNA"/>
</dbReference>
<gene>
    <name evidence="2" type="ORF">HINF_LOCUS13897</name>
</gene>
<dbReference type="Proteomes" id="UP001642409">
    <property type="component" value="Unassembled WGS sequence"/>
</dbReference>
<protein>
    <submittedName>
        <fullName evidence="2">Hypothetical_protein</fullName>
    </submittedName>
</protein>
<comment type="caution">
    <text evidence="2">The sequence shown here is derived from an EMBL/GenBank/DDBJ whole genome shotgun (WGS) entry which is preliminary data.</text>
</comment>